<feature type="region of interest" description="Disordered" evidence="1">
    <location>
        <begin position="1"/>
        <end position="36"/>
    </location>
</feature>
<evidence type="ECO:0000313" key="2">
    <source>
        <dbReference type="EMBL" id="KAF7509716.1"/>
    </source>
</evidence>
<reference evidence="2" key="1">
    <citation type="submission" date="2020-02" db="EMBL/GenBank/DDBJ databases">
        <authorList>
            <person name="Palmer J.M."/>
        </authorList>
    </citation>
    <scope>NUCLEOTIDE SEQUENCE</scope>
    <source>
        <strain evidence="2">EPUS1.4</strain>
        <tissue evidence="2">Thallus</tissue>
    </source>
</reference>
<keyword evidence="3" id="KW-1185">Reference proteome</keyword>
<name>A0A8H7AMD6_9EURO</name>
<sequence>MANVSEGRGWKVERARSKLGGASRRPSAEDGERATNGQTFRAVRYGIMLSTAAVRTLDNFRAV</sequence>
<comment type="caution">
    <text evidence="2">The sequence shown here is derived from an EMBL/GenBank/DDBJ whole genome shotgun (WGS) entry which is preliminary data.</text>
</comment>
<gene>
    <name evidence="2" type="ORF">GJ744_007587</name>
</gene>
<evidence type="ECO:0000313" key="3">
    <source>
        <dbReference type="Proteomes" id="UP000606974"/>
    </source>
</evidence>
<dbReference type="EMBL" id="JAACFV010000038">
    <property type="protein sequence ID" value="KAF7509716.1"/>
    <property type="molecule type" value="Genomic_DNA"/>
</dbReference>
<proteinExistence type="predicted"/>
<dbReference type="Proteomes" id="UP000606974">
    <property type="component" value="Unassembled WGS sequence"/>
</dbReference>
<evidence type="ECO:0000256" key="1">
    <source>
        <dbReference type="SAM" id="MobiDB-lite"/>
    </source>
</evidence>
<dbReference type="AlphaFoldDB" id="A0A8H7AMD6"/>
<organism evidence="2 3">
    <name type="scientific">Endocarpon pusillum</name>
    <dbReference type="NCBI Taxonomy" id="364733"/>
    <lineage>
        <taxon>Eukaryota</taxon>
        <taxon>Fungi</taxon>
        <taxon>Dikarya</taxon>
        <taxon>Ascomycota</taxon>
        <taxon>Pezizomycotina</taxon>
        <taxon>Eurotiomycetes</taxon>
        <taxon>Chaetothyriomycetidae</taxon>
        <taxon>Verrucariales</taxon>
        <taxon>Verrucariaceae</taxon>
        <taxon>Endocarpon</taxon>
    </lineage>
</organism>
<accession>A0A8H7AMD6</accession>
<protein>
    <submittedName>
        <fullName evidence="2">Uncharacterized protein</fullName>
    </submittedName>
</protein>